<reference evidence="1" key="3">
    <citation type="journal article" date="2013" name="Nucleic Acids Res.">
        <title>The genome of Anopheles darlingi, the main neotropical malaria vector.</title>
        <authorList>
            <person name="Marinotti O."/>
            <person name="Cerqueira G.C."/>
            <person name="de Almeida L.G."/>
            <person name="Ferro M.I."/>
            <person name="Loreto E.L."/>
            <person name="Zaha A."/>
            <person name="Teixeira S.M."/>
            <person name="Wespiser A.R."/>
            <person name="Almeida E Silva A."/>
            <person name="Schlindwein A.D."/>
            <person name="Pacheco A.C."/>
            <person name="Silva A.L."/>
            <person name="Graveley B.R."/>
            <person name="Walenz B.P."/>
            <person name="Lima Bde A."/>
            <person name="Ribeiro C.A."/>
            <person name="Nunes-Silva C.G."/>
            <person name="de Carvalho C.R."/>
            <person name="Soares C.M."/>
            <person name="de Menezes C.B."/>
            <person name="Matiolli C."/>
            <person name="Caffrey D."/>
            <person name="Araujo D.A."/>
            <person name="de Oliveira D.M."/>
            <person name="Golenbock D."/>
            <person name="Grisard E.C."/>
            <person name="Fantinatti-Garboggini F."/>
            <person name="de Carvalho F.M."/>
            <person name="Barcellos F.G."/>
            <person name="Prosdocimi F."/>
            <person name="May G."/>
            <person name="Azevedo Junior G.M."/>
            <person name="Guimaraes G.M."/>
            <person name="Goldman G.H."/>
            <person name="Padilha I.Q."/>
            <person name="Batista Jda S."/>
            <person name="Ferro J.A."/>
            <person name="Ribeiro J.M."/>
            <person name="Fietto J.L."/>
            <person name="Dabbas K.M."/>
            <person name="Cerdeira L."/>
            <person name="Agnez-Lima L.F."/>
            <person name="Brocchi M."/>
            <person name="de Carvalho M.O."/>
            <person name="Teixeira Mde M."/>
            <person name="Diniz Maia Mde M."/>
            <person name="Goldman M.H."/>
            <person name="Cruz Schneider M.P."/>
            <person name="Felipe M.S."/>
            <person name="Hungria M."/>
            <person name="Nicolas M.F."/>
            <person name="Pereira M."/>
            <person name="Montes M.A."/>
            <person name="Cantao M.E."/>
            <person name="Vincentz M."/>
            <person name="Rafael M.S."/>
            <person name="Silverman N."/>
            <person name="Stoco P.H."/>
            <person name="Souza R.C."/>
            <person name="Vicentini R."/>
            <person name="Gazzinelli R.T."/>
            <person name="Neves Rde O."/>
            <person name="Silva R."/>
            <person name="Astolfi-Filho S."/>
            <person name="Maciel T.E."/>
            <person name="Urmenyi T.P."/>
            <person name="Tadei W.P."/>
            <person name="Camargo E.P."/>
            <person name="de Vasconcelos A.T."/>
        </authorList>
    </citation>
    <scope>NUCLEOTIDE SEQUENCE</scope>
</reference>
<dbReference type="OMA" id="KAVENWM"/>
<accession>W5JCM0</accession>
<name>W5JCM0_ANODA</name>
<evidence type="ECO:0000313" key="3">
    <source>
        <dbReference type="Proteomes" id="UP000000673"/>
    </source>
</evidence>
<reference evidence="1" key="2">
    <citation type="submission" date="2010-05" db="EMBL/GenBank/DDBJ databases">
        <authorList>
            <person name="Almeida L.G."/>
            <person name="Nicolas M.F."/>
            <person name="Souza R.C."/>
            <person name="Vasconcelos A.T.R."/>
        </authorList>
    </citation>
    <scope>NUCLEOTIDE SEQUENCE</scope>
</reference>
<proteinExistence type="predicted"/>
<dbReference type="AlphaFoldDB" id="W5JCM0"/>
<dbReference type="Proteomes" id="UP000000673">
    <property type="component" value="Unassembled WGS sequence"/>
</dbReference>
<reference evidence="2" key="4">
    <citation type="submission" date="2015-06" db="UniProtKB">
        <authorList>
            <consortium name="EnsemblMetazoa"/>
        </authorList>
    </citation>
    <scope>IDENTIFICATION</scope>
</reference>
<gene>
    <name evidence="1" type="ORF">AND_007800</name>
</gene>
<evidence type="ECO:0000313" key="2">
    <source>
        <dbReference type="EnsemblMetazoa" id="ADAC007800-PA"/>
    </source>
</evidence>
<organism evidence="1">
    <name type="scientific">Anopheles darlingi</name>
    <name type="common">Mosquito</name>
    <dbReference type="NCBI Taxonomy" id="43151"/>
    <lineage>
        <taxon>Eukaryota</taxon>
        <taxon>Metazoa</taxon>
        <taxon>Ecdysozoa</taxon>
        <taxon>Arthropoda</taxon>
        <taxon>Hexapoda</taxon>
        <taxon>Insecta</taxon>
        <taxon>Pterygota</taxon>
        <taxon>Neoptera</taxon>
        <taxon>Endopterygota</taxon>
        <taxon>Diptera</taxon>
        <taxon>Nematocera</taxon>
        <taxon>Culicoidea</taxon>
        <taxon>Culicidae</taxon>
        <taxon>Anophelinae</taxon>
        <taxon>Anopheles</taxon>
    </lineage>
</organism>
<dbReference type="VEuPathDB" id="VectorBase:ADAC007800"/>
<protein>
    <submittedName>
        <fullName evidence="1 2">Uncharacterized protein</fullName>
    </submittedName>
</protein>
<evidence type="ECO:0000313" key="1">
    <source>
        <dbReference type="EMBL" id="ETN60574.1"/>
    </source>
</evidence>
<dbReference type="EMBL" id="ADMH02001899">
    <property type="protein sequence ID" value="ETN60574.1"/>
    <property type="molecule type" value="Genomic_DNA"/>
</dbReference>
<dbReference type="VEuPathDB" id="VectorBase:ADAR2_006067"/>
<reference evidence="1 3" key="1">
    <citation type="journal article" date="2010" name="BMC Genomics">
        <title>Combination of measures distinguishes pre-miRNAs from other stem-loops in the genome of the newly sequenced Anopheles darlingi.</title>
        <authorList>
            <person name="Mendes N.D."/>
            <person name="Freitas A.T."/>
            <person name="Vasconcelos A.T."/>
            <person name="Sagot M.F."/>
        </authorList>
    </citation>
    <scope>NUCLEOTIDE SEQUENCE</scope>
</reference>
<dbReference type="HOGENOM" id="CLU_2428851_0_0_1"/>
<sequence length="91" mass="10487">MASKDVDRVQQKYRATLSQIGKPLEEPLIGSHLQLPVRPRPAEHPVFDMTLLYIPIYCHLVLHPPGEIQRPPTPELITRARIEKAVENWMD</sequence>
<keyword evidence="3" id="KW-1185">Reference proteome</keyword>
<dbReference type="OrthoDB" id="5980302at2759"/>
<dbReference type="EnsemblMetazoa" id="ADAC007800-RA">
    <property type="protein sequence ID" value="ADAC007800-PA"/>
    <property type="gene ID" value="ADAC007800"/>
</dbReference>